<evidence type="ECO:0000256" key="2">
    <source>
        <dbReference type="ARBA" id="ARBA00023157"/>
    </source>
</evidence>
<dbReference type="OrthoDB" id="771136at2759"/>
<dbReference type="GO" id="GO:0006508">
    <property type="term" value="P:proteolysis"/>
    <property type="evidence" value="ECO:0007669"/>
    <property type="project" value="UniProtKB-KW"/>
</dbReference>
<keyword evidence="2 4" id="KW-1015">Disulfide bond</keyword>
<dbReference type="InterPro" id="IPR033121">
    <property type="entry name" value="PEPTIDASE_A1"/>
</dbReference>
<dbReference type="Gene3D" id="6.10.140.60">
    <property type="match status" value="1"/>
</dbReference>
<dbReference type="Proteomes" id="UP001152622">
    <property type="component" value="Chromosome 2"/>
</dbReference>
<comment type="similarity">
    <text evidence="1 5">Belongs to the peptidase A1 family.</text>
</comment>
<feature type="active site" evidence="3">
    <location>
        <position position="281"/>
    </location>
</feature>
<dbReference type="PANTHER" id="PTHR47966:SF66">
    <property type="entry name" value="PEPSINOGEN C"/>
    <property type="match status" value="1"/>
</dbReference>
<feature type="disulfide bond" evidence="4">
    <location>
        <begin position="110"/>
        <end position="115"/>
    </location>
</feature>
<sequence>MKWLIVVLACAALSEGLNRVPLKRFKSMREELREKGIHLPYSDPALKYLPYHTSTFASSGNENVINYADRTASPPQNTYYGAISIGTPPQSFQVLFDTGSSNLWVDSSYCSNQACTYHTQYKPQSSSTYSSTRQTIYLPYGAGSLYAVLGYDTVNVAGITVPSQVFGLSTREPSQPFLYAKFDGILGLAYPSLASGQATPVMDNMMQDNLLDENLFAFYLSRNEEQGSELTFGEVDQNMYQGQINWTPVTSESYWQIGIDGFQVNNKETGWCSQGCQAIVDTGTSTLTCPQKFLGNLMSSIGAQQNQYGEYTVDCSETQNLPTISLTMSGVAFPLPPSAYISEYNQNGYQVCTVAITASNLPMWILGDVFLREYYSVFDRTNNRVGFATAV</sequence>
<dbReference type="EMBL" id="JAINUF010000002">
    <property type="protein sequence ID" value="KAJ8373948.1"/>
    <property type="molecule type" value="Genomic_DNA"/>
</dbReference>
<protein>
    <recommendedName>
        <fullName evidence="7">Peptidase A1 domain-containing protein</fullName>
    </recommendedName>
</protein>
<evidence type="ECO:0000313" key="8">
    <source>
        <dbReference type="EMBL" id="KAJ8373948.1"/>
    </source>
</evidence>
<comment type="caution">
    <text evidence="8">The sequence shown here is derived from an EMBL/GenBank/DDBJ whole genome shotgun (WGS) entry which is preliminary data.</text>
</comment>
<keyword evidence="5" id="KW-0378">Hydrolase</keyword>
<feature type="active site" evidence="3">
    <location>
        <position position="97"/>
    </location>
</feature>
<keyword evidence="5" id="KW-0064">Aspartyl protease</keyword>
<feature type="chain" id="PRO_5040413097" description="Peptidase A1 domain-containing protein" evidence="6">
    <location>
        <begin position="17"/>
        <end position="391"/>
    </location>
</feature>
<dbReference type="Pfam" id="PF07966">
    <property type="entry name" value="A1_Propeptide"/>
    <property type="match status" value="1"/>
</dbReference>
<keyword evidence="9" id="KW-1185">Reference proteome</keyword>
<dbReference type="PANTHER" id="PTHR47966">
    <property type="entry name" value="BETA-SITE APP-CLEAVING ENZYME, ISOFORM A-RELATED"/>
    <property type="match status" value="1"/>
</dbReference>
<feature type="domain" description="Peptidase A1" evidence="7">
    <location>
        <begin position="79"/>
        <end position="388"/>
    </location>
</feature>
<accession>A0A9Q1G2S5</accession>
<evidence type="ECO:0000256" key="3">
    <source>
        <dbReference type="PIRSR" id="PIRSR601461-1"/>
    </source>
</evidence>
<gene>
    <name evidence="8" type="ORF">SKAU_G00045280</name>
</gene>
<dbReference type="InterPro" id="IPR012848">
    <property type="entry name" value="Aspartic_peptidase_N"/>
</dbReference>
<dbReference type="FunFam" id="2.40.70.10:FF:000006">
    <property type="entry name" value="Cathepsin E"/>
    <property type="match status" value="1"/>
</dbReference>
<dbReference type="FunFam" id="2.40.70.10:FF:000004">
    <property type="entry name" value="Pepsin A"/>
    <property type="match status" value="1"/>
</dbReference>
<feature type="signal peptide" evidence="6">
    <location>
        <begin position="1"/>
        <end position="16"/>
    </location>
</feature>
<dbReference type="GO" id="GO:0004190">
    <property type="term" value="F:aspartic-type endopeptidase activity"/>
    <property type="evidence" value="ECO:0007669"/>
    <property type="project" value="UniProtKB-KW"/>
</dbReference>
<dbReference type="PROSITE" id="PS51767">
    <property type="entry name" value="PEPTIDASE_A1"/>
    <property type="match status" value="1"/>
</dbReference>
<dbReference type="InterPro" id="IPR001969">
    <property type="entry name" value="Aspartic_peptidase_AS"/>
</dbReference>
<evidence type="ECO:0000256" key="4">
    <source>
        <dbReference type="PIRSR" id="PIRSR601461-2"/>
    </source>
</evidence>
<reference evidence="8" key="1">
    <citation type="journal article" date="2023" name="Science">
        <title>Genome structures resolve the early diversification of teleost fishes.</title>
        <authorList>
            <person name="Parey E."/>
            <person name="Louis A."/>
            <person name="Montfort J."/>
            <person name="Bouchez O."/>
            <person name="Roques C."/>
            <person name="Iampietro C."/>
            <person name="Lluch J."/>
            <person name="Castinel A."/>
            <person name="Donnadieu C."/>
            <person name="Desvignes T."/>
            <person name="Floi Bucao C."/>
            <person name="Jouanno E."/>
            <person name="Wen M."/>
            <person name="Mejri S."/>
            <person name="Dirks R."/>
            <person name="Jansen H."/>
            <person name="Henkel C."/>
            <person name="Chen W.J."/>
            <person name="Zahm M."/>
            <person name="Cabau C."/>
            <person name="Klopp C."/>
            <person name="Thompson A.W."/>
            <person name="Robinson-Rechavi M."/>
            <person name="Braasch I."/>
            <person name="Lecointre G."/>
            <person name="Bobe J."/>
            <person name="Postlethwait J.H."/>
            <person name="Berthelot C."/>
            <person name="Roest Crollius H."/>
            <person name="Guiguen Y."/>
        </authorList>
    </citation>
    <scope>NUCLEOTIDE SEQUENCE</scope>
    <source>
        <strain evidence="8">WJC10195</strain>
    </source>
</reference>
<organism evidence="8 9">
    <name type="scientific">Synaphobranchus kaupii</name>
    <name type="common">Kaup's arrowtooth eel</name>
    <dbReference type="NCBI Taxonomy" id="118154"/>
    <lineage>
        <taxon>Eukaryota</taxon>
        <taxon>Metazoa</taxon>
        <taxon>Chordata</taxon>
        <taxon>Craniata</taxon>
        <taxon>Vertebrata</taxon>
        <taxon>Euteleostomi</taxon>
        <taxon>Actinopterygii</taxon>
        <taxon>Neopterygii</taxon>
        <taxon>Teleostei</taxon>
        <taxon>Anguilliformes</taxon>
        <taxon>Synaphobranchidae</taxon>
        <taxon>Synaphobranchus</taxon>
    </lineage>
</organism>
<evidence type="ECO:0000313" key="9">
    <source>
        <dbReference type="Proteomes" id="UP001152622"/>
    </source>
</evidence>
<proteinExistence type="inferred from homology"/>
<keyword evidence="5" id="KW-0645">Protease</keyword>
<dbReference type="InterPro" id="IPR021109">
    <property type="entry name" value="Peptidase_aspartic_dom_sf"/>
</dbReference>
<dbReference type="SUPFAM" id="SSF50630">
    <property type="entry name" value="Acid proteases"/>
    <property type="match status" value="1"/>
</dbReference>
<name>A0A9Q1G2S5_SYNKA</name>
<dbReference type="PRINTS" id="PR00792">
    <property type="entry name" value="PEPSIN"/>
</dbReference>
<dbReference type="AlphaFoldDB" id="A0A9Q1G2S5"/>
<evidence type="ECO:0000259" key="7">
    <source>
        <dbReference type="PROSITE" id="PS51767"/>
    </source>
</evidence>
<evidence type="ECO:0000256" key="1">
    <source>
        <dbReference type="ARBA" id="ARBA00007447"/>
    </source>
</evidence>
<dbReference type="InterPro" id="IPR001461">
    <property type="entry name" value="Aspartic_peptidase_A1"/>
</dbReference>
<dbReference type="Pfam" id="PF00026">
    <property type="entry name" value="Asp"/>
    <property type="match status" value="1"/>
</dbReference>
<evidence type="ECO:0000256" key="6">
    <source>
        <dbReference type="SAM" id="SignalP"/>
    </source>
</evidence>
<dbReference type="Gene3D" id="2.40.70.10">
    <property type="entry name" value="Acid Proteases"/>
    <property type="match status" value="2"/>
</dbReference>
<keyword evidence="6" id="KW-0732">Signal</keyword>
<dbReference type="PROSITE" id="PS00141">
    <property type="entry name" value="ASP_PROTEASE"/>
    <property type="match status" value="1"/>
</dbReference>
<evidence type="ECO:0000256" key="5">
    <source>
        <dbReference type="RuleBase" id="RU000454"/>
    </source>
</evidence>